<protein>
    <submittedName>
        <fullName evidence="2">Uncharacterized protein</fullName>
    </submittedName>
</protein>
<name>A0A4D9DDV3_9SAUR</name>
<comment type="caution">
    <text evidence="2">The sequence shown here is derived from an EMBL/GenBank/DDBJ whole genome shotgun (WGS) entry which is preliminary data.</text>
</comment>
<accession>A0A4D9DDV3</accession>
<proteinExistence type="predicted"/>
<dbReference type="EMBL" id="QXTE01005853">
    <property type="protein sequence ID" value="TFJ95480.1"/>
    <property type="molecule type" value="Genomic_DNA"/>
</dbReference>
<organism evidence="2 3">
    <name type="scientific">Platysternon megacephalum</name>
    <name type="common">big-headed turtle</name>
    <dbReference type="NCBI Taxonomy" id="55544"/>
    <lineage>
        <taxon>Eukaryota</taxon>
        <taxon>Metazoa</taxon>
        <taxon>Chordata</taxon>
        <taxon>Craniata</taxon>
        <taxon>Vertebrata</taxon>
        <taxon>Euteleostomi</taxon>
        <taxon>Archelosauria</taxon>
        <taxon>Testudinata</taxon>
        <taxon>Testudines</taxon>
        <taxon>Cryptodira</taxon>
        <taxon>Durocryptodira</taxon>
        <taxon>Testudinoidea</taxon>
        <taxon>Platysternidae</taxon>
        <taxon>Platysternon</taxon>
    </lineage>
</organism>
<dbReference type="AlphaFoldDB" id="A0A4D9DDV3"/>
<reference evidence="2 3" key="1">
    <citation type="submission" date="2019-04" db="EMBL/GenBank/DDBJ databases">
        <title>Draft genome of the big-headed turtle Platysternon megacephalum.</title>
        <authorList>
            <person name="Gong S."/>
        </authorList>
    </citation>
    <scope>NUCLEOTIDE SEQUENCE [LARGE SCALE GENOMIC DNA]</scope>
    <source>
        <strain evidence="2">DO16091913</strain>
        <tissue evidence="2">Muscle</tissue>
    </source>
</reference>
<gene>
    <name evidence="2" type="ORF">DR999_PMT22946</name>
</gene>
<evidence type="ECO:0000313" key="2">
    <source>
        <dbReference type="EMBL" id="TFJ95480.1"/>
    </source>
</evidence>
<feature type="compositionally biased region" description="Low complexity" evidence="1">
    <location>
        <begin position="126"/>
        <end position="138"/>
    </location>
</feature>
<evidence type="ECO:0000256" key="1">
    <source>
        <dbReference type="SAM" id="MobiDB-lite"/>
    </source>
</evidence>
<dbReference type="Proteomes" id="UP000297703">
    <property type="component" value="Unassembled WGS sequence"/>
</dbReference>
<feature type="region of interest" description="Disordered" evidence="1">
    <location>
        <begin position="77"/>
        <end position="138"/>
    </location>
</feature>
<feature type="compositionally biased region" description="Polar residues" evidence="1">
    <location>
        <begin position="85"/>
        <end position="97"/>
    </location>
</feature>
<sequence>MAALLAQSSYLTRSAALQAPGILTLAHGFNAASISYLVTAIYNAPACPLHPSKILALVPQARAISLPRSPLHYRGLSHLQPRTPPLSSVSPLCTQAQPHDLGLQAPPTDLAPPTISQAPPPRSRPRPLALQAPPLGSP</sequence>
<evidence type="ECO:0000313" key="3">
    <source>
        <dbReference type="Proteomes" id="UP000297703"/>
    </source>
</evidence>
<reference evidence="2 3" key="2">
    <citation type="submission" date="2019-04" db="EMBL/GenBank/DDBJ databases">
        <title>The genome sequence of big-headed turtle.</title>
        <authorList>
            <person name="Gong S."/>
        </authorList>
    </citation>
    <scope>NUCLEOTIDE SEQUENCE [LARGE SCALE GENOMIC DNA]</scope>
    <source>
        <strain evidence="2">DO16091913</strain>
        <tissue evidence="2">Muscle</tissue>
    </source>
</reference>
<keyword evidence="3" id="KW-1185">Reference proteome</keyword>